<dbReference type="SUPFAM" id="SSF53300">
    <property type="entry name" value="vWA-like"/>
    <property type="match status" value="1"/>
</dbReference>
<comment type="caution">
    <text evidence="4">The sequence shown here is derived from an EMBL/GenBank/DDBJ whole genome shotgun (WGS) entry which is preliminary data.</text>
</comment>
<dbReference type="PANTHER" id="PTHR45691:SF6">
    <property type="entry name" value="PROTEIN DIAPHANOUS"/>
    <property type="match status" value="1"/>
</dbReference>
<feature type="coiled-coil region" evidence="1">
    <location>
        <begin position="1152"/>
        <end position="1183"/>
    </location>
</feature>
<dbReference type="Gene3D" id="3.40.50.410">
    <property type="entry name" value="von Willebrand factor, type A domain"/>
    <property type="match status" value="1"/>
</dbReference>
<dbReference type="GO" id="GO:0005884">
    <property type="term" value="C:actin filament"/>
    <property type="evidence" value="ECO:0007669"/>
    <property type="project" value="TreeGrafter"/>
</dbReference>
<name>A0A8T2U8A2_CERRI</name>
<evidence type="ECO:0000259" key="3">
    <source>
        <dbReference type="PROSITE" id="PS50234"/>
    </source>
</evidence>
<dbReference type="SUPFAM" id="SSF58113">
    <property type="entry name" value="Apolipoprotein A-I"/>
    <property type="match status" value="1"/>
</dbReference>
<organism evidence="4 5">
    <name type="scientific">Ceratopteris richardii</name>
    <name type="common">Triangle waterfern</name>
    <dbReference type="NCBI Taxonomy" id="49495"/>
    <lineage>
        <taxon>Eukaryota</taxon>
        <taxon>Viridiplantae</taxon>
        <taxon>Streptophyta</taxon>
        <taxon>Embryophyta</taxon>
        <taxon>Tracheophyta</taxon>
        <taxon>Polypodiopsida</taxon>
        <taxon>Polypodiidae</taxon>
        <taxon>Polypodiales</taxon>
        <taxon>Pteridineae</taxon>
        <taxon>Pteridaceae</taxon>
        <taxon>Parkerioideae</taxon>
        <taxon>Ceratopteris</taxon>
    </lineage>
</organism>
<keyword evidence="5" id="KW-1185">Reference proteome</keyword>
<dbReference type="OrthoDB" id="1913711at2759"/>
<evidence type="ECO:0000256" key="2">
    <source>
        <dbReference type="SAM" id="MobiDB-lite"/>
    </source>
</evidence>
<feature type="coiled-coil region" evidence="1">
    <location>
        <begin position="1069"/>
        <end position="1118"/>
    </location>
</feature>
<dbReference type="GO" id="GO:0030041">
    <property type="term" value="P:actin filament polymerization"/>
    <property type="evidence" value="ECO:0007669"/>
    <property type="project" value="TreeGrafter"/>
</dbReference>
<proteinExistence type="predicted"/>
<evidence type="ECO:0000256" key="1">
    <source>
        <dbReference type="SAM" id="Coils"/>
    </source>
</evidence>
<feature type="region of interest" description="Disordered" evidence="2">
    <location>
        <begin position="76"/>
        <end position="99"/>
    </location>
</feature>
<dbReference type="PANTHER" id="PTHR45691">
    <property type="entry name" value="PROTEIN DIAPHANOUS"/>
    <property type="match status" value="1"/>
</dbReference>
<dbReference type="InterPro" id="IPR002035">
    <property type="entry name" value="VWF_A"/>
</dbReference>
<evidence type="ECO:0000313" key="4">
    <source>
        <dbReference type="EMBL" id="KAH7428759.1"/>
    </source>
</evidence>
<feature type="compositionally biased region" description="Low complexity" evidence="2">
    <location>
        <begin position="82"/>
        <end position="98"/>
    </location>
</feature>
<keyword evidence="1" id="KW-0175">Coiled coil</keyword>
<accession>A0A8T2U8A2</accession>
<feature type="coiled-coil region" evidence="1">
    <location>
        <begin position="803"/>
        <end position="936"/>
    </location>
</feature>
<dbReference type="PROSITE" id="PS50234">
    <property type="entry name" value="VWFA"/>
    <property type="match status" value="1"/>
</dbReference>
<dbReference type="EMBL" id="CM035414">
    <property type="protein sequence ID" value="KAH7428759.1"/>
    <property type="molecule type" value="Genomic_DNA"/>
</dbReference>
<evidence type="ECO:0000313" key="5">
    <source>
        <dbReference type="Proteomes" id="UP000825935"/>
    </source>
</evidence>
<reference evidence="4" key="1">
    <citation type="submission" date="2021-08" db="EMBL/GenBank/DDBJ databases">
        <title>WGS assembly of Ceratopteris richardii.</title>
        <authorList>
            <person name="Marchant D.B."/>
            <person name="Chen G."/>
            <person name="Jenkins J."/>
            <person name="Shu S."/>
            <person name="Leebens-Mack J."/>
            <person name="Grimwood J."/>
            <person name="Schmutz J."/>
            <person name="Soltis P."/>
            <person name="Soltis D."/>
            <person name="Chen Z.-H."/>
        </authorList>
    </citation>
    <scope>NUCLEOTIDE SEQUENCE</scope>
    <source>
        <strain evidence="4">Whitten #5841</strain>
        <tissue evidence="4">Leaf</tissue>
    </source>
</reference>
<gene>
    <name evidence="4" type="ORF">KP509_09G016200</name>
</gene>
<dbReference type="OMA" id="INQENHA"/>
<dbReference type="Proteomes" id="UP000825935">
    <property type="component" value="Chromosome 9"/>
</dbReference>
<sequence length="1325" mass="151833">MPHLPTLLEKKREKDGIAVPIGWEGAKFPLSKLDLTKLAREHGKKGRSSVKNSLITVKDSVQGRLSHVPASGRVLARRHKGIPSPRSSGGTSPRISPRISAGNVRMVSRTDNGWSWLSVKFKEIRANKFIKARKGELPPELIKAIWGSHNLRLCQLSGDSFKGISKRKTSIDPELEVKKVLEKRQDESGKVKPAENLMDILLHNWTYFEHAHSTLGKTNKKVHAKYCEDEFGHFLLSDGKQIHGQFNVNLTHLIKELRKLLTKLRSQILPIAYQELPSWKSPRLEEDPELEIPPMPPMPQLYPISGLAPIPSAQEENIPNDYPSPVFKSPIPREHPPLVLPEPLKVSPLKLPVMPAFTEDESTIDYDAYREESLPVFELPPQEPLPVWAEPQLAELPPEPEYLLPQSIPPPIMESMPPFRPPLLDPRPCERSYYQVGKDEKSICDGLCSKHGHKHHFIPGQNRREPCHATPPQFEILPPPPFPEADSIINQYGLQDTKLGEHVAEIQIIPEPTFEVPPEEVIPPFCAPKLKDDPVFMPLSPPYLPSWKEPKPPPPVGWMGGQRPVFLVDCSGGMAGERMAGVQECLRCLFRPGGQAEIAITHFDIIMYSFDAWSFGDIENSYVYKAAGSRYIRPLEPMRVKSPEMFEAALNWVSRWHPTGPSNLSKAIDLAMSRTSADCIYLFSEGKSDKPVLIIESLKRQAQARRYSIPIYTVGMHTNKMRCRFLRRLSAVTGGQFVEYDFKGLQQTSVEGKEEDLADLLWAMKMIEDIQRKNAESGRTEDIRDIIKYVESKYATSRHTLYIESHKNKINELKIQYQKDLERVRKENAELQLRAKQEYERLVSEIHERNKNKLEIARSNWEEEIKKVKERNKQMLEDILKWKEEVTKVKQMNDRMQKDARAKFLQDLKEVEERNIAAMEKAKEQHMAHLESIKKKHMEGLEEVARKQKESNEKVASINKVIREDYEVNVKAVKESNALILSQARKLHEEKLENVKTQNAKAIFEAQKKFEKQCEEVRVNNTRKQASLQQLLESIKTRKEQAVLAHKAEVARAISLHEEKIKAYNKMNLENEEKARKAWKKECENIDKENMAAVRKAMDDFEAEQLRVQEENVKLAERRLDLKRRIAQIVRENDEIVKRKKVEWKEACGMVEKQYEIEVAKAKEAHKEKIEQVKLKNAEKLQSSLLEHKAKVAAAESYNETVRPYVEASNAVRAEIRRIEAFLQVIADSILPQDRHIMEKSATKSPLEKDLDLLVVSNATLNTELLIEALRSAYGKKWKADKKQSQKMSTVPEIFGSKTKFSSLMPIHPARAVPHKCLDLVESNT</sequence>
<feature type="domain" description="VWFA" evidence="3">
    <location>
        <begin position="563"/>
        <end position="770"/>
    </location>
</feature>
<dbReference type="InterPro" id="IPR051412">
    <property type="entry name" value="Formin_Homology_Diaphanous_sf"/>
</dbReference>
<protein>
    <recommendedName>
        <fullName evidence="3">VWFA domain-containing protein</fullName>
    </recommendedName>
</protein>
<dbReference type="InterPro" id="IPR036465">
    <property type="entry name" value="vWFA_dom_sf"/>
</dbReference>